<feature type="region of interest" description="Disordered" evidence="1">
    <location>
        <begin position="355"/>
        <end position="377"/>
    </location>
</feature>
<sequence>MLARRTTIDAAGRTLYDRLPLNGSHLGSQELGVTFCEEAADMHGNRTYAYIAPEPAEGEEAPERSRFTTLVLFEVGSAAQGTHFGAAPAKLSSQAFDDNYSKSHRPRIGGRCPTGASEAVANAFQNAQAVLDSIRAKHEEQEQEQGESWDVKEAVLSSTGDPSNVDVIEFCLPPLYMLPATQANTGPRTPAGTPRKRVNKASTTVDLDAPPTESNAEPPVLRHVKDVADRAIGDKYAPSILMDHEGAFFQQEKAYCVQADVRDGLGLIAPNELGEKLDEGTLVIATVALMTYVMPYANPRKDRDGSVKVGRKIYQVQIERLRVLDGGNGAPFVYTPPTIVAPPSPVKRARNTTVDTAFDEFEPEAQAGPSKKKGRRT</sequence>
<name>A0A8H6WJ10_MYCCL</name>
<feature type="region of interest" description="Disordered" evidence="1">
    <location>
        <begin position="182"/>
        <end position="217"/>
    </location>
</feature>
<gene>
    <name evidence="2" type="ORF">HMN09_00568500</name>
</gene>
<dbReference type="AlphaFoldDB" id="A0A8H6WJ10"/>
<keyword evidence="2" id="KW-0378">Hydrolase</keyword>
<dbReference type="EMBL" id="JACAZE010000006">
    <property type="protein sequence ID" value="KAF7314094.1"/>
    <property type="molecule type" value="Genomic_DNA"/>
</dbReference>
<comment type="caution">
    <text evidence="2">The sequence shown here is derived from an EMBL/GenBank/DDBJ whole genome shotgun (WGS) entry which is preliminary data.</text>
</comment>
<dbReference type="GO" id="GO:0004386">
    <property type="term" value="F:helicase activity"/>
    <property type="evidence" value="ECO:0007669"/>
    <property type="project" value="UniProtKB-KW"/>
</dbReference>
<keyword evidence="2" id="KW-0547">Nucleotide-binding</keyword>
<evidence type="ECO:0000313" key="2">
    <source>
        <dbReference type="EMBL" id="KAF7314094.1"/>
    </source>
</evidence>
<evidence type="ECO:0000313" key="3">
    <source>
        <dbReference type="Proteomes" id="UP000613580"/>
    </source>
</evidence>
<dbReference type="OrthoDB" id="3028158at2759"/>
<accession>A0A8H6WJ10</accession>
<keyword evidence="2" id="KW-0347">Helicase</keyword>
<keyword evidence="3" id="KW-1185">Reference proteome</keyword>
<organism evidence="2 3">
    <name type="scientific">Mycena chlorophos</name>
    <name type="common">Agaric fungus</name>
    <name type="synonym">Agaricus chlorophos</name>
    <dbReference type="NCBI Taxonomy" id="658473"/>
    <lineage>
        <taxon>Eukaryota</taxon>
        <taxon>Fungi</taxon>
        <taxon>Dikarya</taxon>
        <taxon>Basidiomycota</taxon>
        <taxon>Agaricomycotina</taxon>
        <taxon>Agaricomycetes</taxon>
        <taxon>Agaricomycetidae</taxon>
        <taxon>Agaricales</taxon>
        <taxon>Marasmiineae</taxon>
        <taxon>Mycenaceae</taxon>
        <taxon>Mycena</taxon>
    </lineage>
</organism>
<reference evidence="2" key="1">
    <citation type="submission" date="2020-05" db="EMBL/GenBank/DDBJ databases">
        <title>Mycena genomes resolve the evolution of fungal bioluminescence.</title>
        <authorList>
            <person name="Tsai I.J."/>
        </authorList>
    </citation>
    <scope>NUCLEOTIDE SEQUENCE</scope>
    <source>
        <strain evidence="2">110903Hualien_Pintung</strain>
    </source>
</reference>
<protein>
    <submittedName>
        <fullName evidence="2">ATP-dependent DNA helicase</fullName>
    </submittedName>
</protein>
<evidence type="ECO:0000256" key="1">
    <source>
        <dbReference type="SAM" id="MobiDB-lite"/>
    </source>
</evidence>
<dbReference type="Proteomes" id="UP000613580">
    <property type="component" value="Unassembled WGS sequence"/>
</dbReference>
<keyword evidence="2" id="KW-0067">ATP-binding</keyword>
<proteinExistence type="predicted"/>